<dbReference type="PROSITE" id="PS50929">
    <property type="entry name" value="ABC_TM1F"/>
    <property type="match status" value="1"/>
</dbReference>
<comment type="catalytic activity">
    <reaction evidence="37">
        <text>pheophorbide a(in) + ATP + H2O = pheophorbide a(out) + ADP + phosphate + H(+)</text>
        <dbReference type="Rhea" id="RHEA:61360"/>
        <dbReference type="ChEBI" id="CHEBI:15377"/>
        <dbReference type="ChEBI" id="CHEBI:15378"/>
        <dbReference type="ChEBI" id="CHEBI:30616"/>
        <dbReference type="ChEBI" id="CHEBI:43474"/>
        <dbReference type="ChEBI" id="CHEBI:58687"/>
        <dbReference type="ChEBI" id="CHEBI:456216"/>
    </reaction>
    <physiologicalReaction direction="left-to-right" evidence="37">
        <dbReference type="Rhea" id="RHEA:61361"/>
    </physiologicalReaction>
</comment>
<keyword evidence="20 45" id="KW-0067">ATP-binding</keyword>
<evidence type="ECO:0000256" key="40">
    <source>
        <dbReference type="ARBA" id="ARBA00049398"/>
    </source>
</evidence>
<dbReference type="SUPFAM" id="SSF90123">
    <property type="entry name" value="ABC transporter transmembrane region"/>
    <property type="match status" value="1"/>
</dbReference>
<dbReference type="GO" id="GO:0000139">
    <property type="term" value="C:Golgi membrane"/>
    <property type="evidence" value="ECO:0007669"/>
    <property type="project" value="UniProtKB-SubCell"/>
</dbReference>
<evidence type="ECO:0000256" key="36">
    <source>
        <dbReference type="ARBA" id="ARBA00048309"/>
    </source>
</evidence>
<keyword evidence="18" id="KW-1000">Mitochondrion outer membrane</keyword>
<feature type="transmembrane region" description="Helical" evidence="42">
    <location>
        <begin position="524"/>
        <end position="542"/>
    </location>
</feature>
<protein>
    <recommendedName>
        <fullName evidence="31">ATP-binding cassette sub-family B member 6</fullName>
        <ecNumber evidence="30">7.6.2.5</ecNumber>
    </recommendedName>
    <alternativeName>
        <fullName evidence="32">ABC-type heme transporter ABCB6</fullName>
    </alternativeName>
</protein>
<feature type="transmembrane region" description="Helical" evidence="42">
    <location>
        <begin position="404"/>
        <end position="427"/>
    </location>
</feature>
<evidence type="ECO:0000256" key="17">
    <source>
        <dbReference type="ARBA" id="ARBA00022753"/>
    </source>
</evidence>
<dbReference type="InterPro" id="IPR032410">
    <property type="entry name" value="ABCB6_N"/>
</dbReference>
<evidence type="ECO:0000313" key="45">
    <source>
        <dbReference type="EMBL" id="QHX41459.1"/>
    </source>
</evidence>
<dbReference type="GO" id="GO:0005789">
    <property type="term" value="C:endoplasmic reticulum membrane"/>
    <property type="evidence" value="ECO:0007669"/>
    <property type="project" value="UniProtKB-SubCell"/>
</dbReference>
<keyword evidence="22 42" id="KW-1133">Transmembrane helix</keyword>
<evidence type="ECO:0000256" key="41">
    <source>
        <dbReference type="SAM" id="MobiDB-lite"/>
    </source>
</evidence>
<evidence type="ECO:0000256" key="42">
    <source>
        <dbReference type="SAM" id="Phobius"/>
    </source>
</evidence>
<comment type="catalytic activity">
    <reaction evidence="34">
        <text>coproporphyrinogen III(in) + ATP + H2O = coproporphyrinogen III(out) + ADP + phosphate + H(+)</text>
        <dbReference type="Rhea" id="RHEA:66680"/>
        <dbReference type="ChEBI" id="CHEBI:15377"/>
        <dbReference type="ChEBI" id="CHEBI:15378"/>
        <dbReference type="ChEBI" id="CHEBI:30616"/>
        <dbReference type="ChEBI" id="CHEBI:43474"/>
        <dbReference type="ChEBI" id="CHEBI:57309"/>
        <dbReference type="ChEBI" id="CHEBI:456216"/>
    </reaction>
    <physiologicalReaction direction="left-to-right" evidence="34">
        <dbReference type="Rhea" id="RHEA:66681"/>
    </physiologicalReaction>
</comment>
<keyword evidence="19" id="KW-0256">Endoplasmic reticulum</keyword>
<feature type="transmembrane region" description="Helical" evidence="42">
    <location>
        <begin position="92"/>
        <end position="116"/>
    </location>
</feature>
<dbReference type="PANTHER" id="PTHR24221:SF654">
    <property type="entry name" value="ATP-BINDING CASSETTE SUB-FAMILY B MEMBER 6"/>
    <property type="match status" value="1"/>
</dbReference>
<evidence type="ECO:0000256" key="30">
    <source>
        <dbReference type="ARBA" id="ARBA00024385"/>
    </source>
</evidence>
<dbReference type="Gene3D" id="3.40.50.300">
    <property type="entry name" value="P-loop containing nucleotide triphosphate hydrolases"/>
    <property type="match status" value="1"/>
</dbReference>
<evidence type="ECO:0000256" key="19">
    <source>
        <dbReference type="ARBA" id="ARBA00022824"/>
    </source>
</evidence>
<evidence type="ECO:0000256" key="39">
    <source>
        <dbReference type="ARBA" id="ARBA00048636"/>
    </source>
</evidence>
<dbReference type="InterPro" id="IPR017871">
    <property type="entry name" value="ABC_transporter-like_CS"/>
</dbReference>
<dbReference type="GO" id="GO:0005576">
    <property type="term" value="C:extracellular region"/>
    <property type="evidence" value="ECO:0007669"/>
    <property type="project" value="UniProtKB-SubCell"/>
</dbReference>
<feature type="domain" description="ABC transmembrane type-1" evidence="44">
    <location>
        <begin position="267"/>
        <end position="577"/>
    </location>
</feature>
<evidence type="ECO:0000256" key="20">
    <source>
        <dbReference type="ARBA" id="ARBA00022840"/>
    </source>
</evidence>
<feature type="transmembrane region" description="Helical" evidence="42">
    <location>
        <begin position="128"/>
        <end position="147"/>
    </location>
</feature>
<feature type="domain" description="ABC transporter" evidence="43">
    <location>
        <begin position="611"/>
        <end position="845"/>
    </location>
</feature>
<keyword evidence="24" id="KW-0496">Mitochondrion</keyword>
<evidence type="ECO:0000256" key="32">
    <source>
        <dbReference type="ARBA" id="ARBA00031413"/>
    </source>
</evidence>
<feature type="transmembrane region" description="Helical" evidence="42">
    <location>
        <begin position="266"/>
        <end position="287"/>
    </location>
</feature>
<dbReference type="EMBL" id="MN075813">
    <property type="protein sequence ID" value="QHX41459.1"/>
    <property type="molecule type" value="mRNA"/>
</dbReference>
<keyword evidence="23" id="KW-0333">Golgi apparatus</keyword>
<comment type="similarity">
    <text evidence="29">Belongs to the ABC transporter superfamily. ABCB family. Heavy Metal importer (TC 3.A.1.210) subfamily.</text>
</comment>
<accession>A0A6C0PMY7</accession>
<evidence type="ECO:0000256" key="21">
    <source>
        <dbReference type="ARBA" id="ARBA00022967"/>
    </source>
</evidence>
<comment type="catalytic activity">
    <reaction evidence="40">
        <text>coproporphyrin I(in) + ATP + H2O = coproporphyrin I(out) + ADP + phosphate + H(+)</text>
        <dbReference type="Rhea" id="RHEA:66768"/>
        <dbReference type="ChEBI" id="CHEBI:15377"/>
        <dbReference type="ChEBI" id="CHEBI:15378"/>
        <dbReference type="ChEBI" id="CHEBI:30616"/>
        <dbReference type="ChEBI" id="CHEBI:43474"/>
        <dbReference type="ChEBI" id="CHEBI:167478"/>
        <dbReference type="ChEBI" id="CHEBI:456216"/>
    </reaction>
    <physiologicalReaction direction="left-to-right" evidence="40">
        <dbReference type="Rhea" id="RHEA:66769"/>
    </physiologicalReaction>
</comment>
<evidence type="ECO:0000256" key="25">
    <source>
        <dbReference type="ARBA" id="ARBA00023136"/>
    </source>
</evidence>
<evidence type="ECO:0000256" key="11">
    <source>
        <dbReference type="ARBA" id="ARBA00011738"/>
    </source>
</evidence>
<dbReference type="SUPFAM" id="SSF52540">
    <property type="entry name" value="P-loop containing nucleoside triphosphate hydrolases"/>
    <property type="match status" value="1"/>
</dbReference>
<evidence type="ECO:0000256" key="9">
    <source>
        <dbReference type="ARBA" id="ARBA00004653"/>
    </source>
</evidence>
<evidence type="ECO:0000256" key="27">
    <source>
        <dbReference type="ARBA" id="ARBA00023228"/>
    </source>
</evidence>
<evidence type="ECO:0000256" key="29">
    <source>
        <dbReference type="ARBA" id="ARBA00024363"/>
    </source>
</evidence>
<dbReference type="Gene3D" id="1.20.1560.10">
    <property type="entry name" value="ABC transporter type 1, transmembrane domain"/>
    <property type="match status" value="1"/>
</dbReference>
<proteinExistence type="evidence at transcript level"/>
<keyword evidence="17" id="KW-0967">Endosome</keyword>
<comment type="subunit">
    <text evidence="11">Homodimer.</text>
</comment>
<evidence type="ECO:0000256" key="34">
    <source>
        <dbReference type="ARBA" id="ARBA00047753"/>
    </source>
</evidence>
<evidence type="ECO:0000256" key="14">
    <source>
        <dbReference type="ARBA" id="ARBA00022525"/>
    </source>
</evidence>
<keyword evidence="12" id="KW-0813">Transport</keyword>
<reference evidence="45" key="1">
    <citation type="submission" date="2019-06" db="EMBL/GenBank/DDBJ databases">
        <authorList>
            <person name="Adameyko K."/>
            <person name="Finoshin A."/>
            <person name="Kravchuk O."/>
            <person name="Mikhailov K."/>
            <person name="Gusev O."/>
            <person name="Shagimardanova E."/>
            <person name="Lyupina Y."/>
        </authorList>
    </citation>
    <scope>NUCLEOTIDE SEQUENCE</scope>
</reference>
<dbReference type="Pfam" id="PF00005">
    <property type="entry name" value="ABC_tran"/>
    <property type="match status" value="1"/>
</dbReference>
<comment type="catalytic activity">
    <reaction evidence="33">
        <text>heme b(in) + ATP + H2O = heme b(out) + ADP + phosphate + H(+)</text>
        <dbReference type="Rhea" id="RHEA:19261"/>
        <dbReference type="ChEBI" id="CHEBI:15377"/>
        <dbReference type="ChEBI" id="CHEBI:15378"/>
        <dbReference type="ChEBI" id="CHEBI:30616"/>
        <dbReference type="ChEBI" id="CHEBI:43474"/>
        <dbReference type="ChEBI" id="CHEBI:60344"/>
        <dbReference type="ChEBI" id="CHEBI:456216"/>
        <dbReference type="EC" id="7.6.2.5"/>
    </reaction>
    <physiologicalReaction direction="left-to-right" evidence="33">
        <dbReference type="Rhea" id="RHEA:19262"/>
    </physiologicalReaction>
</comment>
<dbReference type="InterPro" id="IPR003593">
    <property type="entry name" value="AAA+_ATPase"/>
</dbReference>
<dbReference type="AlphaFoldDB" id="A0A6C0PMY7"/>
<evidence type="ECO:0000256" key="2">
    <source>
        <dbReference type="ARBA" id="ARBA00004333"/>
    </source>
</evidence>
<comment type="catalytic activity">
    <reaction evidence="36">
        <text>protoporphyrin IX(in) + ATP + H2O = protoporphyrin IX(out) + ADP + phosphate + H(+)</text>
        <dbReference type="Rhea" id="RHEA:61336"/>
        <dbReference type="ChEBI" id="CHEBI:15377"/>
        <dbReference type="ChEBI" id="CHEBI:15378"/>
        <dbReference type="ChEBI" id="CHEBI:30616"/>
        <dbReference type="ChEBI" id="CHEBI:43474"/>
        <dbReference type="ChEBI" id="CHEBI:57306"/>
        <dbReference type="ChEBI" id="CHEBI:456216"/>
    </reaction>
    <physiologicalReaction direction="left-to-right" evidence="36">
        <dbReference type="Rhea" id="RHEA:61337"/>
    </physiologicalReaction>
</comment>
<evidence type="ECO:0000256" key="33">
    <source>
        <dbReference type="ARBA" id="ARBA00047649"/>
    </source>
</evidence>
<dbReference type="GO" id="GO:0005741">
    <property type="term" value="C:mitochondrial outer membrane"/>
    <property type="evidence" value="ECO:0007669"/>
    <property type="project" value="UniProtKB-SubCell"/>
</dbReference>
<keyword evidence="25 42" id="KW-0472">Membrane</keyword>
<evidence type="ECO:0000256" key="18">
    <source>
        <dbReference type="ARBA" id="ARBA00022787"/>
    </source>
</evidence>
<dbReference type="CDD" id="cd18581">
    <property type="entry name" value="ABC_6TM_ABCB6"/>
    <property type="match status" value="1"/>
</dbReference>
<keyword evidence="26" id="KW-1015">Disulfide bond</keyword>
<dbReference type="GO" id="GO:0015439">
    <property type="term" value="F:ABC-type heme transporter activity"/>
    <property type="evidence" value="ECO:0007669"/>
    <property type="project" value="UniProtKB-EC"/>
</dbReference>
<dbReference type="GO" id="GO:0005765">
    <property type="term" value="C:lysosomal membrane"/>
    <property type="evidence" value="ECO:0007669"/>
    <property type="project" value="UniProtKB-SubCell"/>
</dbReference>
<evidence type="ECO:0000259" key="44">
    <source>
        <dbReference type="PROSITE" id="PS50929"/>
    </source>
</evidence>
<evidence type="ECO:0000259" key="43">
    <source>
        <dbReference type="PROSITE" id="PS50893"/>
    </source>
</evidence>
<dbReference type="PROSITE" id="PS00211">
    <property type="entry name" value="ABC_TRANSPORTER_1"/>
    <property type="match status" value="1"/>
</dbReference>
<comment type="catalytic activity">
    <reaction evidence="38">
        <text>uroporphyrin III(in) + ATP + H2O = uroporphyrin III(out) + ADP + phosphate + H(+)</text>
        <dbReference type="Rhea" id="RHEA:66776"/>
        <dbReference type="ChEBI" id="CHEBI:15377"/>
        <dbReference type="ChEBI" id="CHEBI:15378"/>
        <dbReference type="ChEBI" id="CHEBI:30616"/>
        <dbReference type="ChEBI" id="CHEBI:43474"/>
        <dbReference type="ChEBI" id="CHEBI:167479"/>
        <dbReference type="ChEBI" id="CHEBI:456216"/>
    </reaction>
    <physiologicalReaction direction="left-to-right" evidence="38">
        <dbReference type="Rhea" id="RHEA:66777"/>
    </physiologicalReaction>
</comment>
<dbReference type="InterPro" id="IPR003439">
    <property type="entry name" value="ABC_transporter-like_ATP-bd"/>
</dbReference>
<evidence type="ECO:0000256" key="13">
    <source>
        <dbReference type="ARBA" id="ARBA00022475"/>
    </source>
</evidence>
<evidence type="ECO:0000256" key="38">
    <source>
        <dbReference type="ARBA" id="ARBA00048510"/>
    </source>
</evidence>
<sequence>MVFQFCPPGGSYEESWVNGGFSRCFLEVLCSIVCAGVLIVLGVAQMVLAGEDGKKKLPWSPWMIAVAVLSLLQAATYAAGLVTKCTVDGLQIWGVDIVETVLGMASWIFSVVYLYTYRRSTFLRGTPSFVLILFWGLNGIRYCLYVVAWSNPQWWWRLQSNRDISDLVLFASRCCLLAVLLAVGVVFTTGRRCCVERPGRRSYRLLVNADSDADCDAESSDQAKPKVLEGGITKATGSTFQNTWKKIRILFPYVWPKGKPHLQVRVLLCFVLLAGGRAVNVFVPIYYKNIVNGLSPTNSSSRSLSVSTEYLGGSVGQYIALPWQPLLVYVFLKFLQGGGAVGSLGFLSNARSFIWIRVQQYTSRMIQISVFAHLHSLSLRWHVSRKTGEVLRVMDRGTTSVTTLLSYILFSIVPTFVDLGIAIIYFIIAFDIWFGLLVFITMFTYLMVTIGMTEWRTKYRRDMNLKDNEARTKAVDSLLNFETVKYYNAEGFEENRYNQAILAYQACQWKTQASLIIINTAQNFCIILGLISGTFLCAYRVTQGVFQVGDYVLFVTYLTQLYGPLNYLGTLYFAIQQSFVDMENMFDLFEVNAEIVDRSNAPEIVLSKGRVEFRDVIFQYMSEKVTLKGISFSVDPGQTIALVGPSGAGKSTIIRLLFRFYDIQSGQILIDGQDIKTVTQFSLRSHIGVVPQDTVLFNEDIQYNIRYGNPLQDDAAVVEAARHADIHERILTFPQRYQTKVGERGLKVSGGEKQRVAIARTILKSPEIILLDEATSSLDTQTERNIQNSLLDVCQGRTTIIVAHRLSTIIHADSILVLKEGSIVERGRHSDLLALGGVYSSMWAEQQRGLGEGEGGGDAADPPSLE</sequence>
<evidence type="ECO:0000256" key="10">
    <source>
        <dbReference type="ARBA" id="ARBA00004656"/>
    </source>
</evidence>
<feature type="region of interest" description="Disordered" evidence="41">
    <location>
        <begin position="847"/>
        <end position="866"/>
    </location>
</feature>
<dbReference type="InterPro" id="IPR039421">
    <property type="entry name" value="Type_1_exporter"/>
</dbReference>
<evidence type="ECO:0000256" key="12">
    <source>
        <dbReference type="ARBA" id="ARBA00022448"/>
    </source>
</evidence>
<dbReference type="PROSITE" id="PS50893">
    <property type="entry name" value="ABC_TRANSPORTER_2"/>
    <property type="match status" value="1"/>
</dbReference>
<comment type="subcellular location">
    <subcellularLocation>
        <location evidence="8">Cell membrane</location>
        <topology evidence="8">Multi-pass membrane protein</topology>
    </subcellularLocation>
    <subcellularLocation>
        <location evidence="1">Early endosome membrane</location>
    </subcellularLocation>
    <subcellularLocation>
        <location evidence="6">Endoplasmic reticulum membrane</location>
        <topology evidence="6">Multi-pass membrane protein</topology>
    </subcellularLocation>
    <subcellularLocation>
        <location evidence="3">Endosome membrane</location>
        <topology evidence="3">Multi-pass membrane protein</topology>
    </subcellularLocation>
    <subcellularLocation>
        <location evidence="2">Endosome</location>
        <location evidence="2">Multivesicular body membrane</location>
    </subcellularLocation>
    <subcellularLocation>
        <location evidence="9">Golgi apparatus membrane</location>
        <topology evidence="9">Multi-pass membrane protein</topology>
    </subcellularLocation>
    <subcellularLocation>
        <location evidence="5">Late endosome membrane</location>
    </subcellularLocation>
    <subcellularLocation>
        <location evidence="10">Lysosome membrane</location>
    </subcellularLocation>
    <subcellularLocation>
        <location evidence="28">Melanosome membrane</location>
    </subcellularLocation>
    <subcellularLocation>
        <location evidence="4">Mitochondrion outer membrane</location>
        <topology evidence="4">Multi-pass membrane protein</topology>
    </subcellularLocation>
    <subcellularLocation>
        <location evidence="7">Secreted</location>
        <location evidence="7">Extracellular exosome</location>
    </subcellularLocation>
</comment>
<evidence type="ECO:0000256" key="31">
    <source>
        <dbReference type="ARBA" id="ARBA00024439"/>
    </source>
</evidence>
<dbReference type="SMART" id="SM00382">
    <property type="entry name" value="AAA"/>
    <property type="match status" value="1"/>
</dbReference>
<comment type="catalytic activity">
    <reaction evidence="35">
        <text>uroporphyrin I(in) + ATP + H2O = uroporphyrin I(out) + ADP + phosphate + H(+)</text>
        <dbReference type="Rhea" id="RHEA:66772"/>
        <dbReference type="ChEBI" id="CHEBI:15377"/>
        <dbReference type="ChEBI" id="CHEBI:15378"/>
        <dbReference type="ChEBI" id="CHEBI:30616"/>
        <dbReference type="ChEBI" id="CHEBI:43474"/>
        <dbReference type="ChEBI" id="CHEBI:167480"/>
        <dbReference type="ChEBI" id="CHEBI:456216"/>
    </reaction>
    <physiologicalReaction direction="left-to-right" evidence="35">
        <dbReference type="Rhea" id="RHEA:66773"/>
    </physiologicalReaction>
</comment>
<evidence type="ECO:0000256" key="3">
    <source>
        <dbReference type="ARBA" id="ARBA00004337"/>
    </source>
</evidence>
<dbReference type="Pfam" id="PF00664">
    <property type="entry name" value="ABC_membrane"/>
    <property type="match status" value="1"/>
</dbReference>
<evidence type="ECO:0000256" key="7">
    <source>
        <dbReference type="ARBA" id="ARBA00004550"/>
    </source>
</evidence>
<evidence type="ECO:0000256" key="37">
    <source>
        <dbReference type="ARBA" id="ARBA00048455"/>
    </source>
</evidence>
<keyword evidence="13" id="KW-1003">Cell membrane</keyword>
<evidence type="ECO:0000256" key="16">
    <source>
        <dbReference type="ARBA" id="ARBA00022741"/>
    </source>
</evidence>
<keyword evidence="15 42" id="KW-0812">Transmembrane</keyword>
<dbReference type="CDD" id="cd03253">
    <property type="entry name" value="ABCC_ATM1_transporter"/>
    <property type="match status" value="1"/>
</dbReference>
<evidence type="ECO:0000256" key="5">
    <source>
        <dbReference type="ARBA" id="ARBA00004414"/>
    </source>
</evidence>
<dbReference type="GO" id="GO:0031901">
    <property type="term" value="C:early endosome membrane"/>
    <property type="evidence" value="ECO:0007669"/>
    <property type="project" value="UniProtKB-SubCell"/>
</dbReference>
<evidence type="ECO:0000256" key="8">
    <source>
        <dbReference type="ARBA" id="ARBA00004651"/>
    </source>
</evidence>
<dbReference type="EC" id="7.6.2.5" evidence="30"/>
<feature type="transmembrane region" description="Helical" evidence="42">
    <location>
        <begin position="554"/>
        <end position="575"/>
    </location>
</feature>
<evidence type="ECO:0000256" key="15">
    <source>
        <dbReference type="ARBA" id="ARBA00022692"/>
    </source>
</evidence>
<evidence type="ECO:0000256" key="35">
    <source>
        <dbReference type="ARBA" id="ARBA00047789"/>
    </source>
</evidence>
<feature type="transmembrane region" description="Helical" evidence="42">
    <location>
        <begin position="61"/>
        <end position="80"/>
    </location>
</feature>
<keyword evidence="21" id="KW-1278">Translocase</keyword>
<evidence type="ECO:0000256" key="28">
    <source>
        <dbReference type="ARBA" id="ARBA00024320"/>
    </source>
</evidence>
<dbReference type="GO" id="GO:0016887">
    <property type="term" value="F:ATP hydrolysis activity"/>
    <property type="evidence" value="ECO:0007669"/>
    <property type="project" value="InterPro"/>
</dbReference>
<dbReference type="PANTHER" id="PTHR24221">
    <property type="entry name" value="ATP-BINDING CASSETTE SUB-FAMILY B"/>
    <property type="match status" value="1"/>
</dbReference>
<comment type="catalytic activity">
    <reaction evidence="39">
        <text>coproporphyrin III(in) + ATP + H2O = coproporphyrin III(out) + ADP + phosphate + H(+)</text>
        <dbReference type="Rhea" id="RHEA:66664"/>
        <dbReference type="ChEBI" id="CHEBI:15377"/>
        <dbReference type="ChEBI" id="CHEBI:15378"/>
        <dbReference type="ChEBI" id="CHEBI:30616"/>
        <dbReference type="ChEBI" id="CHEBI:43474"/>
        <dbReference type="ChEBI" id="CHEBI:131725"/>
        <dbReference type="ChEBI" id="CHEBI:456216"/>
    </reaction>
    <physiologicalReaction direction="left-to-right" evidence="39">
        <dbReference type="Rhea" id="RHEA:66665"/>
    </physiologicalReaction>
</comment>
<dbReference type="GO" id="GO:0032585">
    <property type="term" value="C:multivesicular body membrane"/>
    <property type="evidence" value="ECO:0007669"/>
    <property type="project" value="UniProtKB-SubCell"/>
</dbReference>
<dbReference type="InterPro" id="IPR027417">
    <property type="entry name" value="P-loop_NTPase"/>
</dbReference>
<dbReference type="GO" id="GO:0020037">
    <property type="term" value="F:heme binding"/>
    <property type="evidence" value="ECO:0007669"/>
    <property type="project" value="TreeGrafter"/>
</dbReference>
<evidence type="ECO:0000256" key="1">
    <source>
        <dbReference type="ARBA" id="ARBA00004146"/>
    </source>
</evidence>
<keyword evidence="16" id="KW-0547">Nucleotide-binding</keyword>
<keyword evidence="14" id="KW-0964">Secreted</keyword>
<feature type="transmembrane region" description="Helical" evidence="42">
    <location>
        <begin position="326"/>
        <end position="347"/>
    </location>
</feature>
<feature type="transmembrane region" description="Helical" evidence="42">
    <location>
        <begin position="433"/>
        <end position="453"/>
    </location>
</feature>
<evidence type="ECO:0000256" key="4">
    <source>
        <dbReference type="ARBA" id="ARBA00004374"/>
    </source>
</evidence>
<organism evidence="45">
    <name type="scientific">Halisarca dujardinii</name>
    <name type="common">Dujardin's slime sponge</name>
    <dbReference type="NCBI Taxonomy" id="2583056"/>
    <lineage>
        <taxon>Eukaryota</taxon>
        <taxon>Metazoa</taxon>
        <taxon>Porifera</taxon>
        <taxon>Demospongiae</taxon>
        <taxon>Verongimorpha</taxon>
        <taxon>Chondrillida</taxon>
        <taxon>Halisarcidae</taxon>
        <taxon>Halisarca</taxon>
    </lineage>
</organism>
<evidence type="ECO:0000256" key="6">
    <source>
        <dbReference type="ARBA" id="ARBA00004477"/>
    </source>
</evidence>
<evidence type="ECO:0000256" key="23">
    <source>
        <dbReference type="ARBA" id="ARBA00023034"/>
    </source>
</evidence>
<evidence type="ECO:0000256" key="22">
    <source>
        <dbReference type="ARBA" id="ARBA00022989"/>
    </source>
</evidence>
<dbReference type="GO" id="GO:0005886">
    <property type="term" value="C:plasma membrane"/>
    <property type="evidence" value="ECO:0007669"/>
    <property type="project" value="UniProtKB-SubCell"/>
</dbReference>
<dbReference type="GO" id="GO:0005524">
    <property type="term" value="F:ATP binding"/>
    <property type="evidence" value="ECO:0007669"/>
    <property type="project" value="UniProtKB-KW"/>
</dbReference>
<feature type="transmembrane region" description="Helical" evidence="42">
    <location>
        <begin position="25"/>
        <end position="49"/>
    </location>
</feature>
<dbReference type="InterPro" id="IPR011527">
    <property type="entry name" value="ABC1_TM_dom"/>
</dbReference>
<dbReference type="Pfam" id="PF16185">
    <property type="entry name" value="MTABC_N"/>
    <property type="match status" value="1"/>
</dbReference>
<dbReference type="FunFam" id="3.40.50.300:FF:000186">
    <property type="entry name" value="ATP-binding cassette sub-family B member 7, mitochondrial"/>
    <property type="match status" value="1"/>
</dbReference>
<evidence type="ECO:0000256" key="26">
    <source>
        <dbReference type="ARBA" id="ARBA00023157"/>
    </source>
</evidence>
<evidence type="ECO:0000256" key="24">
    <source>
        <dbReference type="ARBA" id="ARBA00023128"/>
    </source>
</evidence>
<keyword evidence="27" id="KW-0458">Lysosome</keyword>
<name>A0A6C0PMY7_HALDU</name>
<feature type="transmembrane region" description="Helical" evidence="42">
    <location>
        <begin position="167"/>
        <end position="187"/>
    </location>
</feature>
<dbReference type="InterPro" id="IPR036640">
    <property type="entry name" value="ABC1_TM_sf"/>
</dbReference>